<proteinExistence type="predicted"/>
<accession>A0A1Q9EK19</accession>
<dbReference type="Proteomes" id="UP000186817">
    <property type="component" value="Unassembled WGS sequence"/>
</dbReference>
<comment type="caution">
    <text evidence="3">The sequence shown here is derived from an EMBL/GenBank/DDBJ whole genome shotgun (WGS) entry which is preliminary data.</text>
</comment>
<name>A0A1Q9EK19_SYMMI</name>
<reference evidence="3 4" key="1">
    <citation type="submission" date="2016-02" db="EMBL/GenBank/DDBJ databases">
        <title>Genome analysis of coral dinoflagellate symbionts highlights evolutionary adaptations to a symbiotic lifestyle.</title>
        <authorList>
            <person name="Aranda M."/>
            <person name="Li Y."/>
            <person name="Liew Y.J."/>
            <person name="Baumgarten S."/>
            <person name="Simakov O."/>
            <person name="Wilson M."/>
            <person name="Piel J."/>
            <person name="Ashoor H."/>
            <person name="Bougouffa S."/>
            <person name="Bajic V.B."/>
            <person name="Ryu T."/>
            <person name="Ravasi T."/>
            <person name="Bayer T."/>
            <person name="Micklem G."/>
            <person name="Kim H."/>
            <person name="Bhak J."/>
            <person name="Lajeunesse T.C."/>
            <person name="Voolstra C.R."/>
        </authorList>
    </citation>
    <scope>NUCLEOTIDE SEQUENCE [LARGE SCALE GENOMIC DNA]</scope>
    <source>
        <strain evidence="3 4">CCMP2467</strain>
    </source>
</reference>
<feature type="signal peptide" evidence="2">
    <location>
        <begin position="1"/>
        <end position="17"/>
    </location>
</feature>
<dbReference type="EMBL" id="LSRX01000133">
    <property type="protein sequence ID" value="OLQ07691.1"/>
    <property type="molecule type" value="Genomic_DNA"/>
</dbReference>
<sequence>MVESIMQLMLMMRAVVAIHVAANQNKLILTTHAVPPDNGNSVRQLMQTMRAVAAIQDSKTIRPADADDARRGPVHGGKSEAADADDARRKLDAADADHVDGRVLEDCGGSLLILAIAIKGYACGKVGWMPRSFSITAKLFCCSSHLPGIFGPRRVLGSLGRDGPPVSSVS</sequence>
<evidence type="ECO:0000256" key="2">
    <source>
        <dbReference type="SAM" id="SignalP"/>
    </source>
</evidence>
<feature type="region of interest" description="Disordered" evidence="1">
    <location>
        <begin position="62"/>
        <end position="87"/>
    </location>
</feature>
<dbReference type="AlphaFoldDB" id="A0A1Q9EK19"/>
<keyword evidence="2" id="KW-0732">Signal</keyword>
<keyword evidence="4" id="KW-1185">Reference proteome</keyword>
<organism evidence="3 4">
    <name type="scientific">Symbiodinium microadriaticum</name>
    <name type="common">Dinoflagellate</name>
    <name type="synonym">Zooxanthella microadriatica</name>
    <dbReference type="NCBI Taxonomy" id="2951"/>
    <lineage>
        <taxon>Eukaryota</taxon>
        <taxon>Sar</taxon>
        <taxon>Alveolata</taxon>
        <taxon>Dinophyceae</taxon>
        <taxon>Suessiales</taxon>
        <taxon>Symbiodiniaceae</taxon>
        <taxon>Symbiodinium</taxon>
    </lineage>
</organism>
<evidence type="ECO:0000313" key="4">
    <source>
        <dbReference type="Proteomes" id="UP000186817"/>
    </source>
</evidence>
<gene>
    <name evidence="3" type="ORF">AK812_SmicGene8856</name>
</gene>
<protein>
    <submittedName>
        <fullName evidence="3">Uncharacterized protein</fullName>
    </submittedName>
</protein>
<evidence type="ECO:0000313" key="3">
    <source>
        <dbReference type="EMBL" id="OLQ07691.1"/>
    </source>
</evidence>
<evidence type="ECO:0000256" key="1">
    <source>
        <dbReference type="SAM" id="MobiDB-lite"/>
    </source>
</evidence>
<feature type="chain" id="PRO_5012050929" evidence="2">
    <location>
        <begin position="18"/>
        <end position="170"/>
    </location>
</feature>